<protein>
    <recommendedName>
        <fullName evidence="3">Deleted in azoospermia-associated protein 2</fullName>
    </recommendedName>
</protein>
<organism evidence="1 2">
    <name type="scientific">Iphiclides podalirius</name>
    <name type="common">scarce swallowtail</name>
    <dbReference type="NCBI Taxonomy" id="110791"/>
    <lineage>
        <taxon>Eukaryota</taxon>
        <taxon>Metazoa</taxon>
        <taxon>Ecdysozoa</taxon>
        <taxon>Arthropoda</taxon>
        <taxon>Hexapoda</taxon>
        <taxon>Insecta</taxon>
        <taxon>Pterygota</taxon>
        <taxon>Neoptera</taxon>
        <taxon>Endopterygota</taxon>
        <taxon>Lepidoptera</taxon>
        <taxon>Glossata</taxon>
        <taxon>Ditrysia</taxon>
        <taxon>Papilionoidea</taxon>
        <taxon>Papilionidae</taxon>
        <taxon>Papilioninae</taxon>
        <taxon>Iphiclides</taxon>
    </lineage>
</organism>
<sequence>MCARSDVPPPMYYGYAVANPPPPYGWVYPQNAAGGSVMQNRLPYTAPSGTFTGNADCVYCNTLLTNGFQPPATNTGVYYGGVANFP</sequence>
<dbReference type="EMBL" id="OW152813">
    <property type="protein sequence ID" value="CAH2035713.1"/>
    <property type="molecule type" value="Genomic_DNA"/>
</dbReference>
<reference evidence="1" key="1">
    <citation type="submission" date="2022-03" db="EMBL/GenBank/DDBJ databases">
        <authorList>
            <person name="Martin H S."/>
        </authorList>
    </citation>
    <scope>NUCLEOTIDE SEQUENCE</scope>
</reference>
<evidence type="ECO:0000313" key="1">
    <source>
        <dbReference type="EMBL" id="CAH2035713.1"/>
    </source>
</evidence>
<evidence type="ECO:0008006" key="3">
    <source>
        <dbReference type="Google" id="ProtNLM"/>
    </source>
</evidence>
<feature type="non-terminal residue" evidence="1">
    <location>
        <position position="1"/>
    </location>
</feature>
<dbReference type="Proteomes" id="UP000837857">
    <property type="component" value="Chromosome 1"/>
</dbReference>
<proteinExistence type="predicted"/>
<name>A0ABN8HLD2_9NEOP</name>
<accession>A0ABN8HLD2</accession>
<gene>
    <name evidence="1" type="ORF">IPOD504_LOCUS670</name>
</gene>
<evidence type="ECO:0000313" key="2">
    <source>
        <dbReference type="Proteomes" id="UP000837857"/>
    </source>
</evidence>
<keyword evidence="2" id="KW-1185">Reference proteome</keyword>